<accession>A0A1B1MQZ7</accession>
<sequence>MKVADVDKNANYLVPLEHFDIEVSPYTVFEQDGTCVRVSGERLKCLLRNGNRASGGGDAGDNDGQIVSVNMGALKKNKKSCKNCCFKNVKTQHDVTDALKSKIANMPPCMSRLLDDFKIRSRGDRYRKRFVFNCYLINTLTCTACDRQCFVRAAAALYNHEEKCVREMIGLLKRKNDCYKPPNCSKMLQELLCFKSSKCRGTNPLCNS</sequence>
<evidence type="ECO:0000313" key="1">
    <source>
        <dbReference type="EMBL" id="ANS71021.1"/>
    </source>
</evidence>
<organismHost>
    <name type="scientific">Lepidoptera</name>
    <name type="common">moths &amp; butterflies</name>
    <dbReference type="NCBI Taxonomy" id="7088"/>
</organismHost>
<dbReference type="InterPro" id="IPR004283">
    <property type="entry name" value="Lef-2"/>
</dbReference>
<reference evidence="1" key="1">
    <citation type="journal article" date="2016" name="J. Invertebr. Pathol.">
        <title>An alphabaculovirus isolated from dead Lymantria dispar larvae shows high genetic similarity to baculovirus previously isolated from Lymantria monacha - An example of adaptation to a new host.</title>
        <authorList>
            <person name="Rabalski L."/>
            <person name="Krejmer-Rabalska M."/>
            <person name="Skrzecz I."/>
            <person name="Wasag B."/>
            <person name="Szewczyk B."/>
        </authorList>
    </citation>
    <scope>NUCLEOTIDE SEQUENCE</scope>
    <source>
        <strain evidence="1">BNP</strain>
    </source>
</reference>
<protein>
    <submittedName>
        <fullName evidence="1">Late expression factor 2</fullName>
    </submittedName>
</protein>
<dbReference type="Pfam" id="PF03041">
    <property type="entry name" value="Baculo_LEF-2"/>
    <property type="match status" value="1"/>
</dbReference>
<organism evidence="1">
    <name type="scientific">Lymantria dispar multicapsid nuclear polyhedrosis virus</name>
    <name type="common">LdMNPV</name>
    <dbReference type="NCBI Taxonomy" id="10449"/>
    <lineage>
        <taxon>Viruses</taxon>
        <taxon>Viruses incertae sedis</taxon>
        <taxon>Naldaviricetes</taxon>
        <taxon>Lefavirales</taxon>
        <taxon>Baculoviridae</taxon>
        <taxon>Alphabaculovirus</taxon>
        <taxon>Alphabaculovirus lydisparis</taxon>
    </lineage>
</organism>
<dbReference type="EMBL" id="KU377538">
    <property type="protein sequence ID" value="ANS71021.1"/>
    <property type="molecule type" value="Genomic_DNA"/>
</dbReference>
<name>A0A1B1MQZ7_NPVLD</name>
<dbReference type="GO" id="GO:0019083">
    <property type="term" value="P:viral transcription"/>
    <property type="evidence" value="ECO:0007669"/>
    <property type="project" value="InterPro"/>
</dbReference>
<proteinExistence type="predicted"/>